<reference evidence="1 2" key="1">
    <citation type="submission" date="2020-08" db="EMBL/GenBank/DDBJ databases">
        <title>Genomic Encyclopedia of Type Strains, Phase IV (KMG-V): Genome sequencing to study the core and pangenomes of soil and plant-associated prokaryotes.</title>
        <authorList>
            <person name="Whitman W."/>
        </authorList>
    </citation>
    <scope>NUCLEOTIDE SEQUENCE [LARGE SCALE GENOMIC DNA]</scope>
    <source>
        <strain evidence="1 2">MP7CTX6</strain>
    </source>
</reference>
<name>A0A7W8YNX2_9SPHI</name>
<evidence type="ECO:0000313" key="1">
    <source>
        <dbReference type="EMBL" id="MBB5619067.1"/>
    </source>
</evidence>
<protein>
    <submittedName>
        <fullName evidence="1">Uncharacterized protein</fullName>
    </submittedName>
</protein>
<gene>
    <name evidence="1" type="ORF">HDE69_000103</name>
</gene>
<comment type="caution">
    <text evidence="1">The sequence shown here is derived from an EMBL/GenBank/DDBJ whole genome shotgun (WGS) entry which is preliminary data.</text>
</comment>
<organism evidence="1 2">
    <name type="scientific">Pedobacter cryoconitis</name>
    <dbReference type="NCBI Taxonomy" id="188932"/>
    <lineage>
        <taxon>Bacteria</taxon>
        <taxon>Pseudomonadati</taxon>
        <taxon>Bacteroidota</taxon>
        <taxon>Sphingobacteriia</taxon>
        <taxon>Sphingobacteriales</taxon>
        <taxon>Sphingobacteriaceae</taxon>
        <taxon>Pedobacter</taxon>
    </lineage>
</organism>
<dbReference type="InterPro" id="IPR046002">
    <property type="entry name" value="DUF5958"/>
</dbReference>
<dbReference type="Proteomes" id="UP000537718">
    <property type="component" value="Unassembled WGS sequence"/>
</dbReference>
<accession>A0A7W8YNX2</accession>
<dbReference type="AlphaFoldDB" id="A0A7W8YNX2"/>
<evidence type="ECO:0000313" key="2">
    <source>
        <dbReference type="Proteomes" id="UP000537718"/>
    </source>
</evidence>
<dbReference type="Pfam" id="PF19383">
    <property type="entry name" value="DUF5958"/>
    <property type="match status" value="1"/>
</dbReference>
<dbReference type="EMBL" id="JACHCF010000001">
    <property type="protein sequence ID" value="MBB5619067.1"/>
    <property type="molecule type" value="Genomic_DNA"/>
</dbReference>
<proteinExistence type="predicted"/>
<dbReference type="RefSeq" id="WP_183865246.1">
    <property type="nucleotide sequence ID" value="NZ_JACHCF010000001.1"/>
</dbReference>
<sequence>MNLDEEILINKYGQDLVSADVLMRLFNSFDFSCKKVFLTDLSYLIIQSKPKDQDIVLAIKRSKLKPTFTPCVLLSKGVANHNLKKVIGLREDELSKALLLLLELFKIAYSRRYQIEKNLSGKWWYQDLSDEEKLREMISKI</sequence>